<proteinExistence type="predicted"/>
<dbReference type="PROSITE" id="PS50011">
    <property type="entry name" value="PROTEIN_KINASE_DOM"/>
    <property type="match status" value="1"/>
</dbReference>
<feature type="domain" description="Protein kinase" evidence="1">
    <location>
        <begin position="34"/>
        <end position="359"/>
    </location>
</feature>
<dbReference type="InterPro" id="IPR015897">
    <property type="entry name" value="CHK_kinase-like"/>
</dbReference>
<organism evidence="2 3">
    <name type="scientific">Sneathiella marina</name>
    <dbReference type="NCBI Taxonomy" id="2950108"/>
    <lineage>
        <taxon>Bacteria</taxon>
        <taxon>Pseudomonadati</taxon>
        <taxon>Pseudomonadota</taxon>
        <taxon>Alphaproteobacteria</taxon>
        <taxon>Sneathiellales</taxon>
        <taxon>Sneathiellaceae</taxon>
        <taxon>Sneathiella</taxon>
    </lineage>
</organism>
<name>A0ABY4W1R7_9PROT</name>
<accession>A0ABY4W1R7</accession>
<dbReference type="PANTHER" id="PTHR23020:SF41">
    <property type="entry name" value="AMINOGLYCOSIDE PHOSPHOTRANSFERASE DOMAIN-CONTAINING PROTEIN"/>
    <property type="match status" value="1"/>
</dbReference>
<dbReference type="InterPro" id="IPR008266">
    <property type="entry name" value="Tyr_kinase_AS"/>
</dbReference>
<gene>
    <name evidence="2" type="ORF">NBZ79_17850</name>
</gene>
<evidence type="ECO:0000259" key="1">
    <source>
        <dbReference type="PROSITE" id="PS50011"/>
    </source>
</evidence>
<dbReference type="Proteomes" id="UP001056291">
    <property type="component" value="Chromosome"/>
</dbReference>
<dbReference type="EMBL" id="CP098747">
    <property type="protein sequence ID" value="USG61023.1"/>
    <property type="molecule type" value="Genomic_DNA"/>
</dbReference>
<dbReference type="Gene3D" id="3.90.1200.10">
    <property type="match status" value="1"/>
</dbReference>
<dbReference type="Pfam" id="PF02958">
    <property type="entry name" value="EcKL"/>
    <property type="match status" value="1"/>
</dbReference>
<dbReference type="InterPro" id="IPR004119">
    <property type="entry name" value="EcKL"/>
</dbReference>
<dbReference type="InterPro" id="IPR011009">
    <property type="entry name" value="Kinase-like_dom_sf"/>
</dbReference>
<dbReference type="InterPro" id="IPR000719">
    <property type="entry name" value="Prot_kinase_dom"/>
</dbReference>
<dbReference type="PROSITE" id="PS00109">
    <property type="entry name" value="PROTEIN_KINASE_TYR"/>
    <property type="match status" value="1"/>
</dbReference>
<dbReference type="RefSeq" id="WP_251934010.1">
    <property type="nucleotide sequence ID" value="NZ_CP098747.1"/>
</dbReference>
<evidence type="ECO:0000313" key="3">
    <source>
        <dbReference type="Proteomes" id="UP001056291"/>
    </source>
</evidence>
<protein>
    <submittedName>
        <fullName evidence="2">Ecdysteroid 22-kinase family protein</fullName>
    </submittedName>
</protein>
<dbReference type="SMART" id="SM00587">
    <property type="entry name" value="CHK"/>
    <property type="match status" value="1"/>
</dbReference>
<evidence type="ECO:0000313" key="2">
    <source>
        <dbReference type="EMBL" id="USG61023.1"/>
    </source>
</evidence>
<keyword evidence="3" id="KW-1185">Reference proteome</keyword>
<reference evidence="2" key="1">
    <citation type="submission" date="2022-06" db="EMBL/GenBank/DDBJ databases">
        <title>Sneathiella actinostolidae sp. nov., isolated from a sea anemonein the Western Pacific Ocean.</title>
        <authorList>
            <person name="Wei M.J."/>
        </authorList>
    </citation>
    <scope>NUCLEOTIDE SEQUENCE</scope>
    <source>
        <strain evidence="2">PHK-P5</strain>
    </source>
</reference>
<sequence>MTVSIPRSVEEITPQWFEEIVFPNSGFPHLSRITKTNVGEGRGFLSQTFKVGLQFEDTESNTAPKSVIVKLQPTSGLYQATANELHAFLREVSFYRDVAPTAPLRLPEIYFADATAGAGALVMEDLGSLASGDQILGIEHSQAVTTAREIAKIHAAYWNSPKLENLDWAPARDHFNSDHYAEYWPKFAKAHGTVIGAEALSIGAKVAKNIDWLEEKIASRPRSIIHGDLRADNLMFSRETGGNEVVILDWQLVTKNLGTIDIARLLGGSEPILQRQGHQMEIVHAWYDSLVESGVTDYSRSEAEDDFRLGILHCLLVPVRIFSTGKGAISGRRQQLLDTIISRFFSAALELNAGSVFPD</sequence>
<dbReference type="SUPFAM" id="SSF56112">
    <property type="entry name" value="Protein kinase-like (PK-like)"/>
    <property type="match status" value="1"/>
</dbReference>
<dbReference type="PANTHER" id="PTHR23020">
    <property type="entry name" value="UNCHARACTERIZED NUCLEAR HORMONE RECEPTOR-RELATED"/>
    <property type="match status" value="1"/>
</dbReference>
<dbReference type="InterPro" id="IPR052961">
    <property type="entry name" value="Oxido-Kinase-like_Enzymes"/>
</dbReference>